<evidence type="ECO:0000313" key="3">
    <source>
        <dbReference type="Proteomes" id="UP000289269"/>
    </source>
</evidence>
<feature type="compositionally biased region" description="Gly residues" evidence="1">
    <location>
        <begin position="51"/>
        <end position="63"/>
    </location>
</feature>
<proteinExistence type="predicted"/>
<reference evidence="2" key="1">
    <citation type="submission" date="2019-01" db="EMBL/GenBank/DDBJ databases">
        <title>Genomic signatures and co-occurrence patterns of the ultra-small Saccharimodia (Patescibacteria phylum) suggest a symbiotic lifestyle.</title>
        <authorList>
            <person name="Lemos L."/>
            <person name="Medeiros J."/>
            <person name="Andreote F."/>
            <person name="Fernandes G."/>
            <person name="Varani A."/>
            <person name="Oliveira G."/>
            <person name="Pylro V."/>
        </authorList>
    </citation>
    <scope>NUCLEOTIDE SEQUENCE [LARGE SCALE GENOMIC DNA]</scope>
    <source>
        <strain evidence="2">AMD01</strain>
    </source>
</reference>
<evidence type="ECO:0000256" key="1">
    <source>
        <dbReference type="SAM" id="MobiDB-lite"/>
    </source>
</evidence>
<dbReference type="AlphaFoldDB" id="A0A4Q0AG72"/>
<evidence type="ECO:0000313" key="2">
    <source>
        <dbReference type="EMBL" id="RWZ78132.1"/>
    </source>
</evidence>
<feature type="compositionally biased region" description="Gly residues" evidence="1">
    <location>
        <begin position="70"/>
        <end position="82"/>
    </location>
</feature>
<dbReference type="Proteomes" id="UP000289269">
    <property type="component" value="Unassembled WGS sequence"/>
</dbReference>
<comment type="caution">
    <text evidence="2">The sequence shown here is derived from an EMBL/GenBank/DDBJ whole genome shotgun (WGS) entry which is preliminary data.</text>
</comment>
<dbReference type="EMBL" id="SCKW01000030">
    <property type="protein sequence ID" value="RWZ78132.1"/>
    <property type="molecule type" value="Genomic_DNA"/>
</dbReference>
<protein>
    <submittedName>
        <fullName evidence="2">Uncharacterized protein</fullName>
    </submittedName>
</protein>
<gene>
    <name evidence="2" type="ORF">EOT04_02800</name>
</gene>
<keyword evidence="3" id="KW-1185">Reference proteome</keyword>
<organism evidence="2 3">
    <name type="scientific">Candidatus Chaera renei</name>
    <dbReference type="NCBI Taxonomy" id="2506947"/>
    <lineage>
        <taxon>Bacteria</taxon>
        <taxon>Candidatus Saccharimonadota</taxon>
        <taxon>Candidatus Saccharimonadia</taxon>
        <taxon>Candidatus Saccharimonadales</taxon>
        <taxon>Candidatus Saccharimonadaceae</taxon>
        <taxon>Candidatus Chaera</taxon>
    </lineage>
</organism>
<accession>A0A4Q0AG72</accession>
<sequence length="82" mass="7334">MPVTSSALTTVPSWVMVNEPLGVKLVPGGTPVQLASGKAGKAGQDRPPGPGGGGGGGGDGGGGVPPPPLGGGEVGGVPGAGG</sequence>
<name>A0A4Q0AG72_9BACT</name>
<feature type="region of interest" description="Disordered" evidence="1">
    <location>
        <begin position="28"/>
        <end position="82"/>
    </location>
</feature>